<reference evidence="1 2" key="1">
    <citation type="submission" date="2024-11" db="EMBL/GenBank/DDBJ databases">
        <title>A near-complete genome assembly of Cinchona calisaya.</title>
        <authorList>
            <person name="Lian D.C."/>
            <person name="Zhao X.W."/>
            <person name="Wei L."/>
        </authorList>
    </citation>
    <scope>NUCLEOTIDE SEQUENCE [LARGE SCALE GENOMIC DNA]</scope>
    <source>
        <tissue evidence="1">Nenye</tissue>
    </source>
</reference>
<dbReference type="InterPro" id="IPR043376">
    <property type="entry name" value="NPG1-like"/>
</dbReference>
<dbReference type="AlphaFoldDB" id="A0ABD3AAE2"/>
<gene>
    <name evidence="1" type="ORF">ACH5RR_012799</name>
</gene>
<accession>A0ABD3AAE2</accession>
<evidence type="ECO:0000313" key="1">
    <source>
        <dbReference type="EMBL" id="KAL3528143.1"/>
    </source>
</evidence>
<name>A0ABD3AAE2_9GENT</name>
<keyword evidence="2" id="KW-1185">Reference proteome</keyword>
<dbReference type="Proteomes" id="UP001630127">
    <property type="component" value="Unassembled WGS sequence"/>
</dbReference>
<protein>
    <recommendedName>
        <fullName evidence="3">DUF2795 domain-containing protein</fullName>
    </recommendedName>
</protein>
<sequence>MIRVRLWKVMKCLCSGEQLKADEMVLSSESLATKDYSTSIYSSQIGEAERKHDAGNIEEVESSLRESGSLSYEETRALLEDLSIKTDT</sequence>
<proteinExistence type="predicted"/>
<dbReference type="PANTHER" id="PTHR44102:SF12">
    <property type="entry name" value="PROTEIN NPGR2"/>
    <property type="match status" value="1"/>
</dbReference>
<evidence type="ECO:0000313" key="2">
    <source>
        <dbReference type="Proteomes" id="UP001630127"/>
    </source>
</evidence>
<dbReference type="PANTHER" id="PTHR44102">
    <property type="entry name" value="PROTEIN NPG1"/>
    <property type="match status" value="1"/>
</dbReference>
<dbReference type="EMBL" id="JBJUIK010000005">
    <property type="protein sequence ID" value="KAL3528143.1"/>
    <property type="molecule type" value="Genomic_DNA"/>
</dbReference>
<comment type="caution">
    <text evidence="1">The sequence shown here is derived from an EMBL/GenBank/DDBJ whole genome shotgun (WGS) entry which is preliminary data.</text>
</comment>
<organism evidence="1 2">
    <name type="scientific">Cinchona calisaya</name>
    <dbReference type="NCBI Taxonomy" id="153742"/>
    <lineage>
        <taxon>Eukaryota</taxon>
        <taxon>Viridiplantae</taxon>
        <taxon>Streptophyta</taxon>
        <taxon>Embryophyta</taxon>
        <taxon>Tracheophyta</taxon>
        <taxon>Spermatophyta</taxon>
        <taxon>Magnoliopsida</taxon>
        <taxon>eudicotyledons</taxon>
        <taxon>Gunneridae</taxon>
        <taxon>Pentapetalae</taxon>
        <taxon>asterids</taxon>
        <taxon>lamiids</taxon>
        <taxon>Gentianales</taxon>
        <taxon>Rubiaceae</taxon>
        <taxon>Cinchonoideae</taxon>
        <taxon>Cinchoneae</taxon>
        <taxon>Cinchona</taxon>
    </lineage>
</organism>
<evidence type="ECO:0008006" key="3">
    <source>
        <dbReference type="Google" id="ProtNLM"/>
    </source>
</evidence>